<evidence type="ECO:0000313" key="6">
    <source>
        <dbReference type="Proteomes" id="UP000887567"/>
    </source>
</evidence>
<dbReference type="GeneID" id="110252306"/>
<evidence type="ECO:0008006" key="7">
    <source>
        <dbReference type="Google" id="ProtNLM"/>
    </source>
</evidence>
<evidence type="ECO:0000256" key="4">
    <source>
        <dbReference type="SAM" id="MobiDB-lite"/>
    </source>
</evidence>
<dbReference type="InterPro" id="IPR010756">
    <property type="entry name" value="Tls1-like"/>
</dbReference>
<dbReference type="RefSeq" id="XP_020914771.1">
    <property type="nucleotide sequence ID" value="XM_021059112.2"/>
</dbReference>
<comment type="subcellular location">
    <subcellularLocation>
        <location evidence="1">Nucleus</location>
    </subcellularLocation>
</comment>
<dbReference type="GO" id="GO:0005681">
    <property type="term" value="C:spliceosomal complex"/>
    <property type="evidence" value="ECO:0007669"/>
    <property type="project" value="TreeGrafter"/>
</dbReference>
<feature type="region of interest" description="Disordered" evidence="4">
    <location>
        <begin position="235"/>
        <end position="287"/>
    </location>
</feature>
<dbReference type="EnsemblMetazoa" id="XM_021059112.2">
    <property type="protein sequence ID" value="XP_020914771.1"/>
    <property type="gene ID" value="LOC110252306"/>
</dbReference>
<dbReference type="AlphaFoldDB" id="A0A913Y4Q8"/>
<feature type="region of interest" description="Disordered" evidence="4">
    <location>
        <begin position="1"/>
        <end position="27"/>
    </location>
</feature>
<dbReference type="KEGG" id="epa:110252306"/>
<keyword evidence="6" id="KW-1185">Reference proteome</keyword>
<dbReference type="Pfam" id="PF07052">
    <property type="entry name" value="Hep_59"/>
    <property type="match status" value="1"/>
</dbReference>
<feature type="compositionally biased region" description="Basic residues" evidence="4">
    <location>
        <begin position="1"/>
        <end position="10"/>
    </location>
</feature>
<dbReference type="GO" id="GO:0000398">
    <property type="term" value="P:mRNA splicing, via spliceosome"/>
    <property type="evidence" value="ECO:0007669"/>
    <property type="project" value="TreeGrafter"/>
</dbReference>
<name>A0A913Y4Q8_EXADI</name>
<keyword evidence="3" id="KW-0539">Nucleus</keyword>
<accession>A0A913Y4Q8</accession>
<comment type="similarity">
    <text evidence="2">Belongs to the TLS1 family.</text>
</comment>
<sequence length="306" mass="35278">MSRRNYRKRRVSEEGDDSSEIHSTTDLLEERKEIQKFRKRPKGVSAVGLALGKELPPEESVISDPFKLKTGGLVQMNDLIQDRDRDRDDEGTGMSVNIGANFAAETNRRDEDTMMLKYIEEEMTKRKGADRNEQEDPTNKLKTKEDILYEVPKNIDVRSKLMKSEEMLSNQMLSGIPEVDLGISAKIRNIEATEEAKMRVLEEQRSKKKTGPTEMVPTNMASNFMLHSRFFDEQRSVDAESQKAAKQKAKEEEKKKKVVEPTVPAMESSGADFSSTQNKAKKKEKSSDDFYYEKFKKRARDNWRYQ</sequence>
<dbReference type="Proteomes" id="UP000887567">
    <property type="component" value="Unplaced"/>
</dbReference>
<dbReference type="PANTHER" id="PTHR13486">
    <property type="entry name" value="TELOMERE LENGTH AND SILENCING PROTEIN 1 TLS1 FAMILY MEMBER"/>
    <property type="match status" value="1"/>
</dbReference>
<reference evidence="5" key="1">
    <citation type="submission" date="2022-11" db="UniProtKB">
        <authorList>
            <consortium name="EnsemblMetazoa"/>
        </authorList>
    </citation>
    <scope>IDENTIFICATION</scope>
</reference>
<protein>
    <recommendedName>
        <fullName evidence="7">Telomere length and silencing protein 1 homolog</fullName>
    </recommendedName>
</protein>
<dbReference type="PANTHER" id="PTHR13486:SF2">
    <property type="entry name" value="SPLICING FACTOR C9ORF78"/>
    <property type="match status" value="1"/>
</dbReference>
<proteinExistence type="inferred from homology"/>
<evidence type="ECO:0000313" key="5">
    <source>
        <dbReference type="EnsemblMetazoa" id="XP_020914771.1"/>
    </source>
</evidence>
<organism evidence="5 6">
    <name type="scientific">Exaiptasia diaphana</name>
    <name type="common">Tropical sea anemone</name>
    <name type="synonym">Aiptasia pulchella</name>
    <dbReference type="NCBI Taxonomy" id="2652724"/>
    <lineage>
        <taxon>Eukaryota</taxon>
        <taxon>Metazoa</taxon>
        <taxon>Cnidaria</taxon>
        <taxon>Anthozoa</taxon>
        <taxon>Hexacorallia</taxon>
        <taxon>Actiniaria</taxon>
        <taxon>Aiptasiidae</taxon>
        <taxon>Exaiptasia</taxon>
    </lineage>
</organism>
<evidence type="ECO:0000256" key="1">
    <source>
        <dbReference type="ARBA" id="ARBA00004123"/>
    </source>
</evidence>
<evidence type="ECO:0000256" key="2">
    <source>
        <dbReference type="ARBA" id="ARBA00007643"/>
    </source>
</evidence>
<evidence type="ECO:0000256" key="3">
    <source>
        <dbReference type="ARBA" id="ARBA00023242"/>
    </source>
</evidence>
<dbReference type="OrthoDB" id="5627at2759"/>
<feature type="compositionally biased region" description="Basic and acidic residues" evidence="4">
    <location>
        <begin position="235"/>
        <end position="259"/>
    </location>
</feature>
<dbReference type="OMA" id="NIKTGGM"/>